<dbReference type="GO" id="GO:0005829">
    <property type="term" value="C:cytosol"/>
    <property type="evidence" value="ECO:0007669"/>
    <property type="project" value="TreeGrafter"/>
</dbReference>
<keyword evidence="8" id="KW-0274">FAD</keyword>
<organism evidence="21">
    <name type="scientific">Mytilinidion resinicola</name>
    <dbReference type="NCBI Taxonomy" id="574789"/>
    <lineage>
        <taxon>Eukaryota</taxon>
        <taxon>Fungi</taxon>
        <taxon>Dikarya</taxon>
        <taxon>Ascomycota</taxon>
        <taxon>Pezizomycotina</taxon>
        <taxon>Dothideomycetes</taxon>
        <taxon>Pleosporomycetidae</taxon>
        <taxon>Mytilinidiales</taxon>
        <taxon>Mytilinidiaceae</taxon>
        <taxon>Mytilinidion</taxon>
    </lineage>
</organism>
<comment type="cofactor">
    <cofactor evidence="1">
        <name>FMN</name>
        <dbReference type="ChEBI" id="CHEBI:58210"/>
    </cofactor>
</comment>
<keyword evidence="17" id="KW-0753">Steroid metabolism</keyword>
<evidence type="ECO:0000256" key="9">
    <source>
        <dbReference type="ARBA" id="ARBA00022857"/>
    </source>
</evidence>
<dbReference type="InterPro" id="IPR001433">
    <property type="entry name" value="OxRdtase_FAD/NAD-bd"/>
</dbReference>
<dbReference type="OrthoDB" id="1856718at2759"/>
<dbReference type="Proteomes" id="UP000504636">
    <property type="component" value="Unplaced"/>
</dbReference>
<keyword evidence="3" id="KW-0444">Lipid biosynthesis</keyword>
<keyword evidence="9 18" id="KW-0521">NADP</keyword>
<dbReference type="GO" id="GO:0005789">
    <property type="term" value="C:endoplasmic reticulum membrane"/>
    <property type="evidence" value="ECO:0007669"/>
    <property type="project" value="UniProtKB-SubCell"/>
</dbReference>
<evidence type="ECO:0000256" key="13">
    <source>
        <dbReference type="ARBA" id="ARBA00023011"/>
    </source>
</evidence>
<evidence type="ECO:0000256" key="10">
    <source>
        <dbReference type="ARBA" id="ARBA00022955"/>
    </source>
</evidence>
<dbReference type="PANTHER" id="PTHR19384">
    <property type="entry name" value="NITRIC OXIDE SYNTHASE-RELATED"/>
    <property type="match status" value="1"/>
</dbReference>
<evidence type="ECO:0000256" key="18">
    <source>
        <dbReference type="PIRNR" id="PIRNR000208"/>
    </source>
</evidence>
<evidence type="ECO:0000256" key="12">
    <source>
        <dbReference type="ARBA" id="ARBA00023002"/>
    </source>
</evidence>
<protein>
    <recommendedName>
        <fullName evidence="18">NADPH--cytochrome P450 reductase</fullName>
        <ecNumber evidence="18">1.6.2.4</ecNumber>
    </recommendedName>
</protein>
<evidence type="ECO:0000259" key="20">
    <source>
        <dbReference type="PROSITE" id="PS51384"/>
    </source>
</evidence>
<comment type="similarity">
    <text evidence="18">In the C-terminal section; belongs to the flavoprotein pyridine nucleotide cytochrome reductase family.</text>
</comment>
<dbReference type="SUPFAM" id="SSF52218">
    <property type="entry name" value="Flavoproteins"/>
    <property type="match status" value="1"/>
</dbReference>
<dbReference type="EMBL" id="MU003702">
    <property type="protein sequence ID" value="KAF2808887.1"/>
    <property type="molecule type" value="Genomic_DNA"/>
</dbReference>
<keyword evidence="22" id="KW-1185">Reference proteome</keyword>
<evidence type="ECO:0000313" key="23">
    <source>
        <dbReference type="RefSeq" id="XP_033575851.1"/>
    </source>
</evidence>
<evidence type="ECO:0000256" key="16">
    <source>
        <dbReference type="ARBA" id="ARBA00023166"/>
    </source>
</evidence>
<name>A0A6A6YLZ6_9PEZI</name>
<evidence type="ECO:0000256" key="11">
    <source>
        <dbReference type="ARBA" id="ARBA00022989"/>
    </source>
</evidence>
<dbReference type="PROSITE" id="PS50902">
    <property type="entry name" value="FLAVODOXIN_LIKE"/>
    <property type="match status" value="1"/>
</dbReference>
<dbReference type="SUPFAM" id="SSF63380">
    <property type="entry name" value="Riboflavin synthase domain-like"/>
    <property type="match status" value="1"/>
</dbReference>
<reference evidence="21 23" key="1">
    <citation type="journal article" date="2020" name="Stud. Mycol.">
        <title>101 Dothideomycetes genomes: a test case for predicting lifestyles and emergence of pathogens.</title>
        <authorList>
            <person name="Haridas S."/>
            <person name="Albert R."/>
            <person name="Binder M."/>
            <person name="Bloem J."/>
            <person name="Labutti K."/>
            <person name="Salamov A."/>
            <person name="Andreopoulos B."/>
            <person name="Baker S."/>
            <person name="Barry K."/>
            <person name="Bills G."/>
            <person name="Bluhm B."/>
            <person name="Cannon C."/>
            <person name="Castanera R."/>
            <person name="Culley D."/>
            <person name="Daum C."/>
            <person name="Ezra D."/>
            <person name="Gonzalez J."/>
            <person name="Henrissat B."/>
            <person name="Kuo A."/>
            <person name="Liang C."/>
            <person name="Lipzen A."/>
            <person name="Lutzoni F."/>
            <person name="Magnuson J."/>
            <person name="Mondo S."/>
            <person name="Nolan M."/>
            <person name="Ohm R."/>
            <person name="Pangilinan J."/>
            <person name="Park H.-J."/>
            <person name="Ramirez L."/>
            <person name="Alfaro M."/>
            <person name="Sun H."/>
            <person name="Tritt A."/>
            <person name="Yoshinaga Y."/>
            <person name="Zwiers L.-H."/>
            <person name="Turgeon B."/>
            <person name="Goodwin S."/>
            <person name="Spatafora J."/>
            <person name="Crous P."/>
            <person name="Grigoriev I."/>
        </authorList>
    </citation>
    <scope>NUCLEOTIDE SEQUENCE</scope>
    <source>
        <strain evidence="21 23">CBS 304.34</strain>
    </source>
</reference>
<dbReference type="PROSITE" id="PS51384">
    <property type="entry name" value="FAD_FR"/>
    <property type="match status" value="1"/>
</dbReference>
<dbReference type="FunFam" id="3.40.50.360:FF:000036">
    <property type="entry name" value="NADPH--cytochrome P450 reductase"/>
    <property type="match status" value="1"/>
</dbReference>
<dbReference type="GO" id="GO:0050660">
    <property type="term" value="F:flavin adenine dinucleotide binding"/>
    <property type="evidence" value="ECO:0007669"/>
    <property type="project" value="TreeGrafter"/>
</dbReference>
<evidence type="ECO:0000313" key="22">
    <source>
        <dbReference type="Proteomes" id="UP000504636"/>
    </source>
</evidence>
<evidence type="ECO:0000256" key="14">
    <source>
        <dbReference type="ARBA" id="ARBA00023098"/>
    </source>
</evidence>
<keyword evidence="16" id="KW-1207">Sterol metabolism</keyword>
<keyword evidence="7 18" id="KW-0256">Endoplasmic reticulum</keyword>
<reference evidence="23" key="2">
    <citation type="submission" date="2020-04" db="EMBL/GenBank/DDBJ databases">
        <authorList>
            <consortium name="NCBI Genome Project"/>
        </authorList>
    </citation>
    <scope>NUCLEOTIDE SEQUENCE</scope>
    <source>
        <strain evidence="23">CBS 304.34</strain>
    </source>
</reference>
<keyword evidence="10" id="KW-0752">Steroid biosynthesis</keyword>
<dbReference type="AlphaFoldDB" id="A0A6A6YLZ6"/>
<dbReference type="InterPro" id="IPR029039">
    <property type="entry name" value="Flavoprotein-like_sf"/>
</dbReference>
<keyword evidence="4" id="KW-0285">Flavoprotein</keyword>
<dbReference type="GO" id="GO:0016126">
    <property type="term" value="P:sterol biosynthetic process"/>
    <property type="evidence" value="ECO:0007669"/>
    <property type="project" value="UniProtKB-KW"/>
</dbReference>
<dbReference type="Gene3D" id="3.40.50.80">
    <property type="entry name" value="Nucleotide-binding domain of ferredoxin-NADP reductase (FNR) module"/>
    <property type="match status" value="1"/>
</dbReference>
<evidence type="ECO:0000256" key="1">
    <source>
        <dbReference type="ARBA" id="ARBA00001917"/>
    </source>
</evidence>
<dbReference type="PANTHER" id="PTHR19384:SF108">
    <property type="entry name" value="NADPH--CYTOCHROME P450 REDUCTASE"/>
    <property type="match status" value="1"/>
</dbReference>
<keyword evidence="6" id="KW-0812">Transmembrane</keyword>
<evidence type="ECO:0000313" key="21">
    <source>
        <dbReference type="EMBL" id="KAF2808887.1"/>
    </source>
</evidence>
<dbReference type="InterPro" id="IPR008254">
    <property type="entry name" value="Flavodoxin/NO_synth"/>
</dbReference>
<dbReference type="PRINTS" id="PR00369">
    <property type="entry name" value="FLAVODOXIN"/>
</dbReference>
<comment type="function">
    <text evidence="18">This enzyme is required for electron transfer from NADP to cytochrome P450.</text>
</comment>
<dbReference type="EC" id="1.6.2.4" evidence="18"/>
<dbReference type="GeneID" id="54458793"/>
<dbReference type="InterPro" id="IPR017927">
    <property type="entry name" value="FAD-bd_FR_type"/>
</dbReference>
<dbReference type="Pfam" id="PF00258">
    <property type="entry name" value="Flavodoxin_1"/>
    <property type="match status" value="1"/>
</dbReference>
<keyword evidence="14" id="KW-0443">Lipid metabolism</keyword>
<dbReference type="Gene3D" id="3.40.50.360">
    <property type="match status" value="1"/>
</dbReference>
<keyword evidence="5" id="KW-0288">FMN</keyword>
<dbReference type="PIRSF" id="PIRSF000208">
    <property type="entry name" value="P450R"/>
    <property type="match status" value="1"/>
</dbReference>
<evidence type="ECO:0000256" key="3">
    <source>
        <dbReference type="ARBA" id="ARBA00022516"/>
    </source>
</evidence>
<proteinExistence type="inferred from homology"/>
<evidence type="ECO:0000256" key="7">
    <source>
        <dbReference type="ARBA" id="ARBA00022824"/>
    </source>
</evidence>
<feature type="domain" description="FAD-binding FR-type" evidence="20">
    <location>
        <begin position="289"/>
        <end position="555"/>
    </location>
</feature>
<accession>A0A6A6YLZ6</accession>
<dbReference type="InterPro" id="IPR001709">
    <property type="entry name" value="Flavoprot_Pyr_Nucl_cyt_Rdtase"/>
</dbReference>
<reference evidence="23" key="3">
    <citation type="submission" date="2025-04" db="UniProtKB">
        <authorList>
            <consortium name="RefSeq"/>
        </authorList>
    </citation>
    <scope>IDENTIFICATION</scope>
    <source>
        <strain evidence="23">CBS 304.34</strain>
    </source>
</reference>
<dbReference type="InterPro" id="IPR023173">
    <property type="entry name" value="NADPH_Cyt_P450_Rdtase_alpha"/>
</dbReference>
<dbReference type="InterPro" id="IPR003097">
    <property type="entry name" value="CysJ-like_FAD-binding"/>
</dbReference>
<evidence type="ECO:0000256" key="2">
    <source>
        <dbReference type="ARBA" id="ARBA00001974"/>
    </source>
</evidence>
<dbReference type="InterPro" id="IPR017938">
    <property type="entry name" value="Riboflavin_synthase-like_b-brl"/>
</dbReference>
<dbReference type="Pfam" id="PF00667">
    <property type="entry name" value="FAD_binding_1"/>
    <property type="match status" value="1"/>
</dbReference>
<keyword evidence="13" id="KW-0756">Sterol biosynthesis</keyword>
<evidence type="ECO:0000256" key="15">
    <source>
        <dbReference type="ARBA" id="ARBA00023136"/>
    </source>
</evidence>
<feature type="domain" description="Flavodoxin-like" evidence="19">
    <location>
        <begin position="92"/>
        <end position="237"/>
    </location>
</feature>
<sequence>MSTPLFSSNGLPESLLELTQLAKPSSYADIAALGLVALGSVGYLLRGIAWDKPDPYNYMFYERPQEKDSAGRNAQKETRNIAQKLDESEKSLVIFWGSQSGTAEAIANRLARECHLRFGLNCMAADLSDYDTETIALIPQTKFAIFIMSTFGEGDPSDNSAGLWEWVLKSTDIKLQNLRYMAFGLGNSNYKYYNRVIDVVAEALDKFGAQKLMPVGRADDATGTTEEDFMGWRDELFTVFRKDLHFKEHEIAYEPTLSVEEDESLDIIDLHHGEPMHPRENAKSAASCSPIKALNIVSSRELFTSSSRNCIHMELDINDHSELHYKTGDHLAVWPTNPDDEVERLLRVLGLSERRDIPVSVKSLDETVKVKVPTPTTLSALFRYYLEICAPISRDTMASLAQFAPNPATKTYLTTLATSKDAYADFLTRNYLTIGRLLEAALASDTSSPPTWPTLPLSWLLETLPHTQPRYYSISSSSAISPRTPAITALVTSTPLPSNPSQSINGVTSNYLLALSQSHRSSSSSITQPASSIYTLTNPSLALSGDSPSGHKLHAHIRKSKFKLPLSALTPLIMVAAGTGLAPFRAFISERARLAAVGKEVGPMVLFFGCRDPAEDYIYQEGLEGYVKQLEGKLRVVTAFSRVGGKKVYVQDRVREEGDEVVRLLTEEAGNFYVCGRASMAREVGKVVQGAVGRGKGWEEEEVKQWSEGVKRRGKWGEDVWG</sequence>
<comment type="subcellular location">
    <subcellularLocation>
        <location evidence="18">Endoplasmic reticulum membrane</location>
    </subcellularLocation>
</comment>
<dbReference type="InterPro" id="IPR039261">
    <property type="entry name" value="FNR_nucleotide-bd"/>
</dbReference>
<evidence type="ECO:0000259" key="19">
    <source>
        <dbReference type="PROSITE" id="PS50902"/>
    </source>
</evidence>
<dbReference type="SUPFAM" id="SSF52343">
    <property type="entry name" value="Ferredoxin reductase-like, C-terminal NADP-linked domain"/>
    <property type="match status" value="1"/>
</dbReference>
<keyword evidence="12 18" id="KW-0560">Oxidoreductase</keyword>
<dbReference type="Pfam" id="PF00175">
    <property type="entry name" value="NAD_binding_1"/>
    <property type="match status" value="1"/>
</dbReference>
<dbReference type="RefSeq" id="XP_033575851.1">
    <property type="nucleotide sequence ID" value="XM_033717900.1"/>
</dbReference>
<dbReference type="InterPro" id="IPR001094">
    <property type="entry name" value="Flavdoxin-like"/>
</dbReference>
<comment type="cofactor">
    <cofactor evidence="2">
        <name>FAD</name>
        <dbReference type="ChEBI" id="CHEBI:57692"/>
    </cofactor>
</comment>
<evidence type="ECO:0000256" key="4">
    <source>
        <dbReference type="ARBA" id="ARBA00022630"/>
    </source>
</evidence>
<evidence type="ECO:0000256" key="17">
    <source>
        <dbReference type="ARBA" id="ARBA00023221"/>
    </source>
</evidence>
<evidence type="ECO:0000256" key="8">
    <source>
        <dbReference type="ARBA" id="ARBA00022827"/>
    </source>
</evidence>
<dbReference type="InterPro" id="IPR023208">
    <property type="entry name" value="P450R"/>
</dbReference>
<keyword evidence="11" id="KW-1133">Transmembrane helix</keyword>
<dbReference type="GO" id="GO:0003958">
    <property type="term" value="F:NADPH-hemoprotein reductase activity"/>
    <property type="evidence" value="ECO:0007669"/>
    <property type="project" value="UniProtKB-EC"/>
</dbReference>
<dbReference type="Gene3D" id="1.20.990.10">
    <property type="entry name" value="NADPH-cytochrome p450 Reductase, Chain A, domain 3"/>
    <property type="match status" value="1"/>
</dbReference>
<dbReference type="Gene3D" id="2.40.30.10">
    <property type="entry name" value="Translation factors"/>
    <property type="match status" value="1"/>
</dbReference>
<keyword evidence="15 18" id="KW-0472">Membrane</keyword>
<gene>
    <name evidence="21 23" type="ORF">BDZ99DRAFT_444745</name>
</gene>
<dbReference type="GO" id="GO:0010181">
    <property type="term" value="F:FMN binding"/>
    <property type="evidence" value="ECO:0007669"/>
    <property type="project" value="InterPro"/>
</dbReference>
<evidence type="ECO:0000256" key="6">
    <source>
        <dbReference type="ARBA" id="ARBA00022692"/>
    </source>
</evidence>
<comment type="catalytic activity">
    <reaction evidence="18">
        <text>2 oxidized [cytochrome P450] + NADPH = 2 reduced [cytochrome P450] + NADP(+) + H(+)</text>
        <dbReference type="Rhea" id="RHEA:24040"/>
        <dbReference type="Rhea" id="RHEA-COMP:14627"/>
        <dbReference type="Rhea" id="RHEA-COMP:14628"/>
        <dbReference type="ChEBI" id="CHEBI:15378"/>
        <dbReference type="ChEBI" id="CHEBI:55376"/>
        <dbReference type="ChEBI" id="CHEBI:57783"/>
        <dbReference type="ChEBI" id="CHEBI:58349"/>
        <dbReference type="ChEBI" id="CHEBI:60344"/>
        <dbReference type="EC" id="1.6.2.4"/>
    </reaction>
</comment>
<dbReference type="FunFam" id="3.40.50.80:FF:000032">
    <property type="entry name" value="NADPH-dependent diflavin oxidoreductase 1"/>
    <property type="match status" value="1"/>
</dbReference>
<dbReference type="PRINTS" id="PR00371">
    <property type="entry name" value="FPNCR"/>
</dbReference>
<evidence type="ECO:0000256" key="5">
    <source>
        <dbReference type="ARBA" id="ARBA00022643"/>
    </source>
</evidence>